<evidence type="ECO:0000256" key="1">
    <source>
        <dbReference type="SAM" id="MobiDB-lite"/>
    </source>
</evidence>
<proteinExistence type="predicted"/>
<sequence length="110" mass="12383">MEVIVINRSWSQFGREKGGRRWGGGERQEKEGPVASWSTGPSSSLSQFSQSVSLSPALVSRPDRSMENRACAILWGGRMRRFKVRVGDFPGSSGYFANRIRSIRCCRWDP</sequence>
<evidence type="ECO:0000313" key="2">
    <source>
        <dbReference type="EMBL" id="PYH73255.1"/>
    </source>
</evidence>
<reference evidence="2" key="1">
    <citation type="submission" date="2016-12" db="EMBL/GenBank/DDBJ databases">
        <title>The genomes of Aspergillus section Nigri reveals drivers in fungal speciation.</title>
        <authorList>
            <consortium name="DOE Joint Genome Institute"/>
            <person name="Vesth T.C."/>
            <person name="Nybo J."/>
            <person name="Theobald S."/>
            <person name="Brandl J."/>
            <person name="Frisvad J.C."/>
            <person name="Nielsen K.F."/>
            <person name="Lyhne E.K."/>
            <person name="Kogle M.E."/>
            <person name="Kuo A."/>
            <person name="Riley R."/>
            <person name="Clum A."/>
            <person name="Nolan M."/>
            <person name="Lipzen A."/>
            <person name="Salamov A."/>
            <person name="Henrissat B."/>
            <person name="Wiebenga A."/>
            <person name="De Vries R.P."/>
            <person name="Grigoriev I.V."/>
            <person name="Mortensen U.H."/>
            <person name="Andersen M.R."/>
            <person name="Baker S.E."/>
        </authorList>
    </citation>
    <scope>NUCLEOTIDE SEQUENCE [LARGE SCALE GENOMIC DNA]</scope>
    <source>
        <strain evidence="2">CBS 113365</strain>
    </source>
</reference>
<dbReference type="AlphaFoldDB" id="A0A319BKM2"/>
<dbReference type="RefSeq" id="XP_025567049.1">
    <property type="nucleotide sequence ID" value="XM_025713253.1"/>
</dbReference>
<evidence type="ECO:0000313" key="3">
    <source>
        <dbReference type="Proteomes" id="UP000248405"/>
    </source>
</evidence>
<feature type="region of interest" description="Disordered" evidence="1">
    <location>
        <begin position="15"/>
        <end position="49"/>
    </location>
</feature>
<organism evidence="2 3">
    <name type="scientific">Aspergillus vadensis (strain CBS 113365 / IMI 142717 / IBT 24658)</name>
    <dbReference type="NCBI Taxonomy" id="1448311"/>
    <lineage>
        <taxon>Eukaryota</taxon>
        <taxon>Fungi</taxon>
        <taxon>Dikarya</taxon>
        <taxon>Ascomycota</taxon>
        <taxon>Pezizomycotina</taxon>
        <taxon>Eurotiomycetes</taxon>
        <taxon>Eurotiomycetidae</taxon>
        <taxon>Eurotiales</taxon>
        <taxon>Aspergillaceae</taxon>
        <taxon>Aspergillus</taxon>
        <taxon>Aspergillus subgen. Circumdati</taxon>
    </lineage>
</organism>
<dbReference type="GeneID" id="37217845"/>
<feature type="compositionally biased region" description="Basic and acidic residues" evidence="1">
    <location>
        <begin position="15"/>
        <end position="32"/>
    </location>
</feature>
<dbReference type="EMBL" id="KZ821615">
    <property type="protein sequence ID" value="PYH73255.1"/>
    <property type="molecule type" value="Genomic_DNA"/>
</dbReference>
<protein>
    <submittedName>
        <fullName evidence="2">Uncharacterized protein</fullName>
    </submittedName>
</protein>
<gene>
    <name evidence="2" type="ORF">BO88DRAFT_91447</name>
</gene>
<accession>A0A319BKM2</accession>
<dbReference type="Proteomes" id="UP000248405">
    <property type="component" value="Unassembled WGS sequence"/>
</dbReference>
<name>A0A319BKM2_ASPVC</name>
<keyword evidence="3" id="KW-1185">Reference proteome</keyword>